<dbReference type="Pfam" id="PF00672">
    <property type="entry name" value="HAMP"/>
    <property type="match status" value="1"/>
</dbReference>
<proteinExistence type="inferred from homology"/>
<dbReference type="KEGG" id="rpm:RSPPHO_02635"/>
<comment type="similarity">
    <text evidence="2">Belongs to the methyl-accepting chemotaxis (MCP) protein family.</text>
</comment>
<dbReference type="CDD" id="cd06225">
    <property type="entry name" value="HAMP"/>
    <property type="match status" value="1"/>
</dbReference>
<name>H6SND0_PARPM</name>
<keyword evidence="4" id="KW-0472">Membrane</keyword>
<dbReference type="Gene3D" id="1.10.287.950">
    <property type="entry name" value="Methyl-accepting chemotaxis protein"/>
    <property type="match status" value="1"/>
</dbReference>
<dbReference type="InterPro" id="IPR003660">
    <property type="entry name" value="HAMP_dom"/>
</dbReference>
<dbReference type="GO" id="GO:0004888">
    <property type="term" value="F:transmembrane signaling receptor activity"/>
    <property type="evidence" value="ECO:0007669"/>
    <property type="project" value="InterPro"/>
</dbReference>
<dbReference type="GO" id="GO:0016020">
    <property type="term" value="C:membrane"/>
    <property type="evidence" value="ECO:0007669"/>
    <property type="project" value="InterPro"/>
</dbReference>
<dbReference type="AlphaFoldDB" id="H6SND0"/>
<dbReference type="SMART" id="SM00283">
    <property type="entry name" value="MA"/>
    <property type="match status" value="1"/>
</dbReference>
<reference evidence="7 8" key="1">
    <citation type="submission" date="2012-02" db="EMBL/GenBank/DDBJ databases">
        <title>Shotgun genome sequence of Phaeospirillum photometricum DSM 122.</title>
        <authorList>
            <person name="Duquesne K."/>
            <person name="Sturgis J."/>
        </authorList>
    </citation>
    <scope>NUCLEOTIDE SEQUENCE [LARGE SCALE GENOMIC DNA]</scope>
    <source>
        <strain evidence="8">DSM122</strain>
    </source>
</reference>
<dbReference type="InterPro" id="IPR004090">
    <property type="entry name" value="Chemotax_Me-accpt_rcpt"/>
</dbReference>
<dbReference type="SUPFAM" id="SSF58104">
    <property type="entry name" value="Methyl-accepting chemotaxis protein (MCP) signaling domain"/>
    <property type="match status" value="1"/>
</dbReference>
<feature type="domain" description="Methyl-accepting transducer" evidence="5">
    <location>
        <begin position="269"/>
        <end position="505"/>
    </location>
</feature>
<keyword evidence="4" id="KW-1133">Transmembrane helix</keyword>
<evidence type="ECO:0000313" key="8">
    <source>
        <dbReference type="Proteomes" id="UP000033220"/>
    </source>
</evidence>
<feature type="domain" description="HAMP" evidence="6">
    <location>
        <begin position="175"/>
        <end position="228"/>
    </location>
</feature>
<evidence type="ECO:0000313" key="7">
    <source>
        <dbReference type="EMBL" id="CCG09261.1"/>
    </source>
</evidence>
<dbReference type="PROSITE" id="PS50885">
    <property type="entry name" value="HAMP"/>
    <property type="match status" value="1"/>
</dbReference>
<organism evidence="7 8">
    <name type="scientific">Pararhodospirillum photometricum DSM 122</name>
    <dbReference type="NCBI Taxonomy" id="1150469"/>
    <lineage>
        <taxon>Bacteria</taxon>
        <taxon>Pseudomonadati</taxon>
        <taxon>Pseudomonadota</taxon>
        <taxon>Alphaproteobacteria</taxon>
        <taxon>Rhodospirillales</taxon>
        <taxon>Rhodospirillaceae</taxon>
        <taxon>Pararhodospirillum</taxon>
    </lineage>
</organism>
<evidence type="ECO:0000256" key="2">
    <source>
        <dbReference type="ARBA" id="ARBA00029447"/>
    </source>
</evidence>
<evidence type="ECO:0000256" key="4">
    <source>
        <dbReference type="SAM" id="Phobius"/>
    </source>
</evidence>
<dbReference type="GO" id="GO:0006935">
    <property type="term" value="P:chemotaxis"/>
    <property type="evidence" value="ECO:0007669"/>
    <property type="project" value="InterPro"/>
</dbReference>
<evidence type="ECO:0000259" key="5">
    <source>
        <dbReference type="PROSITE" id="PS50111"/>
    </source>
</evidence>
<dbReference type="STRING" id="1150469.RSPPHO_02635"/>
<evidence type="ECO:0000256" key="3">
    <source>
        <dbReference type="PROSITE-ProRule" id="PRU00284"/>
    </source>
</evidence>
<keyword evidence="4" id="KW-0812">Transmembrane</keyword>
<dbReference type="eggNOG" id="COG0840">
    <property type="taxonomic scope" value="Bacteria"/>
</dbReference>
<dbReference type="SMART" id="SM00304">
    <property type="entry name" value="HAMP"/>
    <property type="match status" value="1"/>
</dbReference>
<feature type="transmembrane region" description="Helical" evidence="4">
    <location>
        <begin position="20"/>
        <end position="41"/>
    </location>
</feature>
<evidence type="ECO:0000259" key="6">
    <source>
        <dbReference type="PROSITE" id="PS50885"/>
    </source>
</evidence>
<dbReference type="PANTHER" id="PTHR32089">
    <property type="entry name" value="METHYL-ACCEPTING CHEMOTAXIS PROTEIN MCPB"/>
    <property type="match status" value="1"/>
</dbReference>
<dbReference type="PATRIC" id="fig|1150469.3.peg.2996"/>
<dbReference type="EMBL" id="HE663493">
    <property type="protein sequence ID" value="CCG09261.1"/>
    <property type="molecule type" value="Genomic_DNA"/>
</dbReference>
<feature type="transmembrane region" description="Helical" evidence="4">
    <location>
        <begin position="154"/>
        <end position="174"/>
    </location>
</feature>
<dbReference type="InterPro" id="IPR004089">
    <property type="entry name" value="MCPsignal_dom"/>
</dbReference>
<sequence>MRKKDHNMIGLYRRSLMVRVIVPIALLLAIIAVAATAGIAWTTMTAARQALDERAGMMTSVLVGGAGEALWNMDKGAAEAILSSLAADPDYRGSAILGKGDKVFAAHGEQAAAADTIVQRAPIVRGPRKEELGAIEIRLSTKRFEQNLQATTGTIAAVGALTLVLVCGILVVMVRGITQPIQRMTGVMTILAAGNTSVEVPALGREDEVGRMGAAVETFRENALEKRRLEAEQVRLREEAEKQRQAALASVADSFDSKVGRLITSVNETAGAMSRSVGDVAESADANVRLSQAAATAAQEVTANVQTVAAAVEELAASIREIAVQAQTSTGVSAQANERVDGTVARMRRLVEDSNKVGDVVTLISSIAGQTNLLALNATIEAARAGEAGKGFAVVAHEVKTLASQTARATEEISGLINAIQNSTNDAAAQIGEIARVIGSLSGISAAIAASVEQQNAATSEISQAVHKAAQGTEILRQNVEGVASSAQSNGSAASHLHQGIRSLEERFRTVQAHVDDFVTRLSA</sequence>
<dbReference type="Proteomes" id="UP000033220">
    <property type="component" value="Chromosome DSM 122"/>
</dbReference>
<dbReference type="GO" id="GO:0007165">
    <property type="term" value="P:signal transduction"/>
    <property type="evidence" value="ECO:0007669"/>
    <property type="project" value="UniProtKB-KW"/>
</dbReference>
<dbReference type="PROSITE" id="PS50111">
    <property type="entry name" value="CHEMOTAXIS_TRANSDUC_2"/>
    <property type="match status" value="1"/>
</dbReference>
<gene>
    <name evidence="7" type="ORF">RSPPHO_02635</name>
</gene>
<keyword evidence="1 3" id="KW-0807">Transducer</keyword>
<dbReference type="Pfam" id="PF00015">
    <property type="entry name" value="MCPsignal"/>
    <property type="match status" value="1"/>
</dbReference>
<dbReference type="Gene3D" id="6.10.340.10">
    <property type="match status" value="1"/>
</dbReference>
<protein>
    <submittedName>
        <fullName evidence="7">Methyl-accepting chemotaxis protein, putative</fullName>
    </submittedName>
</protein>
<keyword evidence="8" id="KW-1185">Reference proteome</keyword>
<evidence type="ECO:0000256" key="1">
    <source>
        <dbReference type="ARBA" id="ARBA00023224"/>
    </source>
</evidence>
<dbReference type="HOGENOM" id="CLU_000445_107_27_5"/>
<dbReference type="PRINTS" id="PR00260">
    <property type="entry name" value="CHEMTRNSDUCR"/>
</dbReference>
<accession>H6SND0</accession>
<dbReference type="PANTHER" id="PTHR32089:SF112">
    <property type="entry name" value="LYSOZYME-LIKE PROTEIN-RELATED"/>
    <property type="match status" value="1"/>
</dbReference>